<evidence type="ECO:0000256" key="1">
    <source>
        <dbReference type="SAM" id="MobiDB-lite"/>
    </source>
</evidence>
<evidence type="ECO:0000313" key="4">
    <source>
        <dbReference type="Proteomes" id="UP000355283"/>
    </source>
</evidence>
<feature type="region of interest" description="Disordered" evidence="1">
    <location>
        <begin position="998"/>
        <end position="1018"/>
    </location>
</feature>
<dbReference type="SUPFAM" id="SSF53335">
    <property type="entry name" value="S-adenosyl-L-methionine-dependent methyltransferases"/>
    <property type="match status" value="1"/>
</dbReference>
<dbReference type="OrthoDB" id="412182at2759"/>
<dbReference type="AlphaFoldDB" id="A0A4D9CY91"/>
<dbReference type="Proteomes" id="UP000355283">
    <property type="component" value="Unassembled WGS sequence"/>
</dbReference>
<dbReference type="GO" id="GO:0016491">
    <property type="term" value="F:oxidoreductase activity"/>
    <property type="evidence" value="ECO:0007669"/>
    <property type="project" value="InterPro"/>
</dbReference>
<reference evidence="3 4" key="1">
    <citation type="submission" date="2019-01" db="EMBL/GenBank/DDBJ databases">
        <title>Nuclear Genome Assembly of the Microalgal Biofuel strain Nannochloropsis salina CCMP1776.</title>
        <authorList>
            <person name="Hovde B."/>
        </authorList>
    </citation>
    <scope>NUCLEOTIDE SEQUENCE [LARGE SCALE GENOMIC DNA]</scope>
    <source>
        <strain evidence="3 4">CCMP1776</strain>
    </source>
</reference>
<dbReference type="InterPro" id="IPR029063">
    <property type="entry name" value="SAM-dependent_MTases_sf"/>
</dbReference>
<comment type="caution">
    <text evidence="3">The sequence shown here is derived from an EMBL/GenBank/DDBJ whole genome shotgun (WGS) entry which is preliminary data.</text>
</comment>
<evidence type="ECO:0000259" key="2">
    <source>
        <dbReference type="Pfam" id="PF01593"/>
    </source>
</evidence>
<sequence>MGNQNSVYFGAPPVRKKAPQHADIQEAWRQIASKVARDKGFEHGRKRKVAIIGSGVAGLGAAYHLLTCAAPGEEVELVVYEASGTPGGHAHTELVREEDGKVVACDTGFMVFNHQNYPNMVELFAELGVDDENTNMSFAVSMNEGKVEWCSESVKTLAGPVYRAMLKDMLRFNRTASNLLLAEPDDPRRAWTLAEFLEKEKYGPEFTNYYIVPMCAALWSSSAADVLAASAYALLTFMDNHCMLQLFNRPQWKTVAQRSQTYVQKIVALLGERLRLNAPVKKVVVHGKGKVEVTDASYHAETFDDVIFACHPDQSLALLEGEARVRLAPYLEAFKYAPNACYLHSDPRLMPRKKEAWGSWNYIGTSAGMLGPGREKPVFVTYWLNQLQNLETETPYFVSLNPIFPPDRALTHKILRESHPQFTPATEAAQRRMTEVQGQDGLWFCGAWMGHGFHEDGLRSGLEVATALSGQKAAWMPPEAEAPVYPMVKAHMNARSTWERCHDLLGQLACVPIRNFLASSIQEGCLVLRLPGTGDKLWFGDRTAERKETVVLRVQSWWFFVRVALEYDLGLARAYMAGEFEVEGTGWNSDGLTRLFLLFIRNRDAPSGGKRFAVSALLTSWIGYGLNFLRYRLSMDNSLAGSRQNISAHYDIGNDLYTLMLDKSLMMYSSAIYDLELTPSSLTASPEATSSDLVPAGNGNGVVVKSSFPPSSYSMAFKGSLEDAQLRKVDTLIRTCRVERKHNLLDIGFGWGGIAIRAAETIGCKVVGITLSKEQKALAEEKVRAKGLEHLIHFELVDYRVFARRHPGEFDRIISCEMIEAVGHSHLGEYFHAVGSLLKPSGVFVMEAITTPESRYVDYLKSTDFINTIVFPGSCCPSLTSLLEAMARHSALSLEGLINIDVHYAETLREWRRRFNRGLHAVKSQGFDDVFVRCWNYYLCYCEAAFESKTEGCLILTFSRPGNTLSLTDNTPCRVLSSTSPSATFFASEVATNIVSIGSSPRKKGSRDGGSGPSTPQRLLQYARDKFTVGTE</sequence>
<keyword evidence="4" id="KW-1185">Reference proteome</keyword>
<feature type="domain" description="Amine oxidase" evidence="2">
    <location>
        <begin position="56"/>
        <end position="468"/>
    </location>
</feature>
<protein>
    <recommendedName>
        <fullName evidence="2">Amine oxidase domain-containing protein</fullName>
    </recommendedName>
</protein>
<accession>A0A4D9CY91</accession>
<gene>
    <name evidence="3" type="ORF">NSK_005081</name>
</gene>
<evidence type="ECO:0000313" key="3">
    <source>
        <dbReference type="EMBL" id="TFJ83986.1"/>
    </source>
</evidence>
<dbReference type="PANTHER" id="PTHR43667:SF2">
    <property type="entry name" value="FATTY ACID C-METHYL TRANSFERASE"/>
    <property type="match status" value="1"/>
</dbReference>
<dbReference type="SUPFAM" id="SSF51905">
    <property type="entry name" value="FAD/NAD(P)-binding domain"/>
    <property type="match status" value="1"/>
</dbReference>
<dbReference type="CDD" id="cd02440">
    <property type="entry name" value="AdoMet_MTases"/>
    <property type="match status" value="1"/>
</dbReference>
<dbReference type="Pfam" id="PF01593">
    <property type="entry name" value="Amino_oxidase"/>
    <property type="match status" value="1"/>
</dbReference>
<dbReference type="InterPro" id="IPR050723">
    <property type="entry name" value="CFA/CMAS"/>
</dbReference>
<dbReference type="InterPro" id="IPR002937">
    <property type="entry name" value="Amino_oxidase"/>
</dbReference>
<dbReference type="Pfam" id="PF02353">
    <property type="entry name" value="CMAS"/>
    <property type="match status" value="1"/>
</dbReference>
<dbReference type="PANTHER" id="PTHR43667">
    <property type="entry name" value="CYCLOPROPANE-FATTY-ACYL-PHOSPHOLIPID SYNTHASE"/>
    <property type="match status" value="1"/>
</dbReference>
<proteinExistence type="predicted"/>
<dbReference type="Gene3D" id="3.50.50.60">
    <property type="entry name" value="FAD/NAD(P)-binding domain"/>
    <property type="match status" value="1"/>
</dbReference>
<dbReference type="InterPro" id="IPR036188">
    <property type="entry name" value="FAD/NAD-bd_sf"/>
</dbReference>
<name>A0A4D9CY91_9STRA</name>
<organism evidence="3 4">
    <name type="scientific">Nannochloropsis salina CCMP1776</name>
    <dbReference type="NCBI Taxonomy" id="1027361"/>
    <lineage>
        <taxon>Eukaryota</taxon>
        <taxon>Sar</taxon>
        <taxon>Stramenopiles</taxon>
        <taxon>Ochrophyta</taxon>
        <taxon>Eustigmatophyceae</taxon>
        <taxon>Eustigmatales</taxon>
        <taxon>Monodopsidaceae</taxon>
        <taxon>Microchloropsis</taxon>
        <taxon>Microchloropsis salina</taxon>
    </lineage>
</organism>
<dbReference type="Gene3D" id="3.40.50.150">
    <property type="entry name" value="Vaccinia Virus protein VP39"/>
    <property type="match status" value="1"/>
</dbReference>
<dbReference type="EMBL" id="SDOX01000021">
    <property type="protein sequence ID" value="TFJ83986.1"/>
    <property type="molecule type" value="Genomic_DNA"/>
</dbReference>